<gene>
    <name evidence="4" type="ORF">APZ42_027765</name>
</gene>
<dbReference type="InterPro" id="IPR012337">
    <property type="entry name" value="RNaseH-like_sf"/>
</dbReference>
<dbReference type="InterPro" id="IPR050951">
    <property type="entry name" value="Retrovirus_Pol_polyprotein"/>
</dbReference>
<feature type="domain" description="Integrase catalytic" evidence="3">
    <location>
        <begin position="1261"/>
        <end position="1374"/>
    </location>
</feature>
<dbReference type="Gene3D" id="3.30.70.270">
    <property type="match status" value="3"/>
</dbReference>
<dbReference type="InterPro" id="IPR001584">
    <property type="entry name" value="Integrase_cat-core"/>
</dbReference>
<dbReference type="PANTHER" id="PTHR37984">
    <property type="entry name" value="PROTEIN CBG26694"/>
    <property type="match status" value="1"/>
</dbReference>
<comment type="caution">
    <text evidence="4">The sequence shown here is derived from an EMBL/GenBank/DDBJ whole genome shotgun (WGS) entry which is preliminary data.</text>
</comment>
<dbReference type="STRING" id="35525.A0A164R324"/>
<proteinExistence type="predicted"/>
<feature type="region of interest" description="Disordered" evidence="2">
    <location>
        <begin position="570"/>
        <end position="592"/>
    </location>
</feature>
<dbReference type="Gene3D" id="3.10.10.10">
    <property type="entry name" value="HIV Type 1 Reverse Transcriptase, subunit A, domain 1"/>
    <property type="match status" value="1"/>
</dbReference>
<feature type="region of interest" description="Disordered" evidence="2">
    <location>
        <begin position="325"/>
        <end position="357"/>
    </location>
</feature>
<dbReference type="InterPro" id="IPR043502">
    <property type="entry name" value="DNA/RNA_pol_sf"/>
</dbReference>
<dbReference type="GO" id="GO:0015074">
    <property type="term" value="P:DNA integration"/>
    <property type="evidence" value="ECO:0007669"/>
    <property type="project" value="InterPro"/>
</dbReference>
<dbReference type="EMBL" id="LRGB01002244">
    <property type="protein sequence ID" value="KZS08293.1"/>
    <property type="molecule type" value="Genomic_DNA"/>
</dbReference>
<evidence type="ECO:0000256" key="1">
    <source>
        <dbReference type="ARBA" id="ARBA00012493"/>
    </source>
</evidence>
<evidence type="ECO:0000256" key="2">
    <source>
        <dbReference type="SAM" id="MobiDB-lite"/>
    </source>
</evidence>
<dbReference type="Proteomes" id="UP000076858">
    <property type="component" value="Unassembled WGS sequence"/>
</dbReference>
<keyword evidence="5" id="KW-1185">Reference proteome</keyword>
<dbReference type="GO" id="GO:0003964">
    <property type="term" value="F:RNA-directed DNA polymerase activity"/>
    <property type="evidence" value="ECO:0007669"/>
    <property type="project" value="UniProtKB-EC"/>
</dbReference>
<accession>A0A164R324</accession>
<name>A0A164R324_9CRUS</name>
<dbReference type="PANTHER" id="PTHR37984:SF5">
    <property type="entry name" value="PROTEIN NYNRIN-LIKE"/>
    <property type="match status" value="1"/>
</dbReference>
<dbReference type="InterPro" id="IPR043128">
    <property type="entry name" value="Rev_trsase/Diguanyl_cyclase"/>
</dbReference>
<evidence type="ECO:0000259" key="3">
    <source>
        <dbReference type="PROSITE" id="PS50994"/>
    </source>
</evidence>
<dbReference type="GO" id="GO:0042575">
    <property type="term" value="C:DNA polymerase complex"/>
    <property type="evidence" value="ECO:0007669"/>
    <property type="project" value="UniProtKB-ARBA"/>
</dbReference>
<sequence>MVILGNVIIQEDLYSDPEKQQVIREFPRHMKVSQLQSFLGFATYYVRFIKNFATLAQPLHSFLKTSHVWGRESWADSTEASFQQLKNMLASTPVSGRLEVLTPDGCKEFSSGMDEEEDPSGKQTSGSRWVEIIAEYGAVFKNRRRTCNQIADALSRNPVEREDKGNDGGLFACAITHKIPGEEDIRIRQWTDEELRPIIHQLVATEVTEKGEQPTELYGRSGVKTHQGGKRTVQDFLMEDQEYESLIIKKQESEAKSKIKIRINSYKIQRKQMVRTNGEKRTNEPFPTKQPMLDPMTYPLLFPYGEDGWLNEILRLENLPVEGLAGEDEPLEQPKPESEEQINDDENDSQRLNRGEGRRKRNAVRILQLSHVDLGLLYQCIRWQTIHTAMMVDCYVKIEANRVSYSTYRKSLEAREELMRKRCFCSPLTFEERRQEPSESFDDFYIGLRRLAKTADLCGTCFETRMVTRIIAGTRDTATKKKLLAISPIPPLQLTVNLCRSEESARANERTLSGQSGVSAVHTRHGQAERHLGGERGACGSAHVQGTTCPAVGRKCHLCDKLCHFSSKCPNQDKGKSGTSGATGSSGGSTKSKMVHITIGNVQTNQRQRGSPSISLELLREDGAVATVIENGVPDPLAEVSVGGRDVMAAISLIESDLAASAFDLVMADRWTPLLSIGQRDIRVRYGGRSVTMVVGFCPEIRQMIPGILVCRLDCVELNILYRVYPKPLSRVRSVSFANPDVNAPPANSPAKGDLRCMVGPDMVIQLRDDAVPYYVNGARPIAFGDRAEGKNLLDDLVAKNVIVPVSEASEWAAPLVVVRNANSGQLRICVDHTLLNKFVLQPMHLTRTPRDAVAKIDSECRYLTSFDAVNRYYQIPLHPYSQHLTTFMTPWGRYKFLRASMGLCFSGDEYNRQAYMAFGSLSNTVQVVDDLLRFDRTFPAHVAGVCAIHQHGGITVEEGKLKALAKFPQPTNISELRSFMGLVEQLAAFSSEVAVAKGPLRPLLSTRNPYIWTADHYHAFELVKAALVAPPVLAYFDPGRETMPTPVGVRTPSNGMPSSSSSCPWWSGQFQALVSILDKYTLDTIENPKIHRLKESLSPYSFTTVWRKGKDHAIPDALSQAPVNDPVAEDECIGEELAYSVRKIIIQSVNAVYHLEEKPAPANHLPDVVFVHPEPAIGRVGYSPVWVTDCGSPGSSPWNLAKAACSPSGDCSNEKTCSTNGLLARYHERHNHARRTLQRMQGAAAESVLSGWPVVHQWRRDPTAREVVQAIVHNFFDLSVAMRLRSDNGPQFDARLSQSAMQRWGVSWGSSTPHYPQSNGHAEAAVEAIKALVAKIAPSDDLSSEEFLAGLLEFRNTPYEGGLSPVQIVLGHQLHSIVPAHWSAYATQWIKAMAARERHAEAAAKLRYDVRSRPLSPLPIGAPVRIQDPHSKL</sequence>
<dbReference type="EC" id="2.7.7.49" evidence="1"/>
<evidence type="ECO:0000313" key="5">
    <source>
        <dbReference type="Proteomes" id="UP000076858"/>
    </source>
</evidence>
<organism evidence="4 5">
    <name type="scientific">Daphnia magna</name>
    <dbReference type="NCBI Taxonomy" id="35525"/>
    <lineage>
        <taxon>Eukaryota</taxon>
        <taxon>Metazoa</taxon>
        <taxon>Ecdysozoa</taxon>
        <taxon>Arthropoda</taxon>
        <taxon>Crustacea</taxon>
        <taxon>Branchiopoda</taxon>
        <taxon>Diplostraca</taxon>
        <taxon>Cladocera</taxon>
        <taxon>Anomopoda</taxon>
        <taxon>Daphniidae</taxon>
        <taxon>Daphnia</taxon>
    </lineage>
</organism>
<dbReference type="OrthoDB" id="6376200at2759"/>
<dbReference type="InterPro" id="IPR036397">
    <property type="entry name" value="RNaseH_sf"/>
</dbReference>
<dbReference type="SUPFAM" id="SSF53098">
    <property type="entry name" value="Ribonuclease H-like"/>
    <property type="match status" value="1"/>
</dbReference>
<evidence type="ECO:0000313" key="4">
    <source>
        <dbReference type="EMBL" id="KZS08293.1"/>
    </source>
</evidence>
<feature type="compositionally biased region" description="Low complexity" evidence="2">
    <location>
        <begin position="577"/>
        <end position="592"/>
    </location>
</feature>
<dbReference type="GO" id="GO:0003676">
    <property type="term" value="F:nucleic acid binding"/>
    <property type="evidence" value="ECO:0007669"/>
    <property type="project" value="InterPro"/>
</dbReference>
<dbReference type="Gene3D" id="3.30.420.10">
    <property type="entry name" value="Ribonuclease H-like superfamily/Ribonuclease H"/>
    <property type="match status" value="1"/>
</dbReference>
<dbReference type="FunFam" id="3.30.70.270:FF:000020">
    <property type="entry name" value="Transposon Tf2-6 polyprotein-like Protein"/>
    <property type="match status" value="1"/>
</dbReference>
<dbReference type="SUPFAM" id="SSF56672">
    <property type="entry name" value="DNA/RNA polymerases"/>
    <property type="match status" value="2"/>
</dbReference>
<dbReference type="CDD" id="cd01647">
    <property type="entry name" value="RT_LTR"/>
    <property type="match status" value="1"/>
</dbReference>
<reference evidence="4 5" key="1">
    <citation type="submission" date="2016-03" db="EMBL/GenBank/DDBJ databases">
        <title>EvidentialGene: Evidence-directed Construction of Genes on Genomes.</title>
        <authorList>
            <person name="Gilbert D.G."/>
            <person name="Choi J.-H."/>
            <person name="Mockaitis K."/>
            <person name="Colbourne J."/>
            <person name="Pfrender M."/>
        </authorList>
    </citation>
    <scope>NUCLEOTIDE SEQUENCE [LARGE SCALE GENOMIC DNA]</scope>
    <source>
        <strain evidence="4 5">Xinb3</strain>
        <tissue evidence="4">Complete organism</tissue>
    </source>
</reference>
<dbReference type="PROSITE" id="PS50994">
    <property type="entry name" value="INTEGRASE"/>
    <property type="match status" value="1"/>
</dbReference>
<protein>
    <recommendedName>
        <fullName evidence="1">RNA-directed DNA polymerase</fullName>
        <ecNumber evidence="1">2.7.7.49</ecNumber>
    </recommendedName>
</protein>